<sequence length="115" mass="13641">MEGKNITSKDKTRNTMLISQPIKRVARWISQKRKRKRKGHWYQTVTIISPDRVPRQWMLFIIKEGISTTQDYLASSSYRSPRRWRTMTRRRRTTVERTGLAVWTSFCPASVSPLV</sequence>
<evidence type="ECO:0000313" key="1">
    <source>
        <dbReference type="EMBL" id="KAK3752136.1"/>
    </source>
</evidence>
<gene>
    <name evidence="1" type="ORF">RRG08_038734</name>
</gene>
<name>A0AAE0YPY4_9GAST</name>
<protein>
    <submittedName>
        <fullName evidence="1">Uncharacterized protein</fullName>
    </submittedName>
</protein>
<accession>A0AAE0YPY4</accession>
<keyword evidence="2" id="KW-1185">Reference proteome</keyword>
<organism evidence="1 2">
    <name type="scientific">Elysia crispata</name>
    <name type="common">lettuce slug</name>
    <dbReference type="NCBI Taxonomy" id="231223"/>
    <lineage>
        <taxon>Eukaryota</taxon>
        <taxon>Metazoa</taxon>
        <taxon>Spiralia</taxon>
        <taxon>Lophotrochozoa</taxon>
        <taxon>Mollusca</taxon>
        <taxon>Gastropoda</taxon>
        <taxon>Heterobranchia</taxon>
        <taxon>Euthyneura</taxon>
        <taxon>Panpulmonata</taxon>
        <taxon>Sacoglossa</taxon>
        <taxon>Placobranchoidea</taxon>
        <taxon>Plakobranchidae</taxon>
        <taxon>Elysia</taxon>
    </lineage>
</organism>
<comment type="caution">
    <text evidence="1">The sequence shown here is derived from an EMBL/GenBank/DDBJ whole genome shotgun (WGS) entry which is preliminary data.</text>
</comment>
<dbReference type="EMBL" id="JAWDGP010005781">
    <property type="protein sequence ID" value="KAK3752136.1"/>
    <property type="molecule type" value="Genomic_DNA"/>
</dbReference>
<dbReference type="Proteomes" id="UP001283361">
    <property type="component" value="Unassembled WGS sequence"/>
</dbReference>
<proteinExistence type="predicted"/>
<dbReference type="AlphaFoldDB" id="A0AAE0YPY4"/>
<reference evidence="1" key="1">
    <citation type="journal article" date="2023" name="G3 (Bethesda)">
        <title>A reference genome for the long-term kleptoplast-retaining sea slug Elysia crispata morphotype clarki.</title>
        <authorList>
            <person name="Eastman K.E."/>
            <person name="Pendleton A.L."/>
            <person name="Shaikh M.A."/>
            <person name="Suttiyut T."/>
            <person name="Ogas R."/>
            <person name="Tomko P."/>
            <person name="Gavelis G."/>
            <person name="Widhalm J.R."/>
            <person name="Wisecaver J.H."/>
        </authorList>
    </citation>
    <scope>NUCLEOTIDE SEQUENCE</scope>
    <source>
        <strain evidence="1">ECLA1</strain>
    </source>
</reference>
<evidence type="ECO:0000313" key="2">
    <source>
        <dbReference type="Proteomes" id="UP001283361"/>
    </source>
</evidence>